<organism evidence="1 2">
    <name type="scientific">Janibacter limosus</name>
    <dbReference type="NCBI Taxonomy" id="53458"/>
    <lineage>
        <taxon>Bacteria</taxon>
        <taxon>Bacillati</taxon>
        <taxon>Actinomycetota</taxon>
        <taxon>Actinomycetes</taxon>
        <taxon>Micrococcales</taxon>
        <taxon>Intrasporangiaceae</taxon>
        <taxon>Janibacter</taxon>
    </lineage>
</organism>
<proteinExistence type="predicted"/>
<evidence type="ECO:0000313" key="1">
    <source>
        <dbReference type="EMBL" id="UUZ44502.1"/>
    </source>
</evidence>
<dbReference type="EMBL" id="CP087977">
    <property type="protein sequence ID" value="UUZ44502.1"/>
    <property type="molecule type" value="Genomic_DNA"/>
</dbReference>
<gene>
    <name evidence="1" type="ORF">LP422_19300</name>
</gene>
<accession>A0AC61U3W5</accession>
<name>A0AC61U3W5_9MICO</name>
<protein>
    <submittedName>
        <fullName evidence="1">NAD-binding protein</fullName>
    </submittedName>
</protein>
<dbReference type="Proteomes" id="UP001059663">
    <property type="component" value="Chromosome"/>
</dbReference>
<evidence type="ECO:0000313" key="2">
    <source>
        <dbReference type="Proteomes" id="UP001059663"/>
    </source>
</evidence>
<sequence>MARYDVAVIGLGRFGSTLALRPVEEGRRVLGVDADEAVVSSLAEDIEHLAVAEAHDEETLRQLDIRPDTLVVLGMTSVAPSLMIATALAELRCARCGPRRARASTSRRSPGWESPGSSSPSARPDWRWPPRCCAADVRSRARSAHELTLWWGVHRARPVRTRRRR</sequence>
<reference evidence="1" key="1">
    <citation type="submission" date="2021-11" db="EMBL/GenBank/DDBJ databases">
        <title>Study of the species diversity of bacterial strains isolated from a unique natural object - Shulgan-Tash cave (Bashkiria).</title>
        <authorList>
            <person name="Sazanova A.L."/>
            <person name="Chirak E.R."/>
            <person name="Safronova V.I."/>
        </authorList>
    </citation>
    <scope>NUCLEOTIDE SEQUENCE</scope>
    <source>
        <strain evidence="1">P1</strain>
    </source>
</reference>